<dbReference type="SFLD" id="SFLDG01102">
    <property type="entry name" value="Uncharacterised_Radical_SAM_Su"/>
    <property type="match status" value="1"/>
</dbReference>
<dbReference type="SFLD" id="SFLDS00029">
    <property type="entry name" value="Radical_SAM"/>
    <property type="match status" value="1"/>
</dbReference>
<dbReference type="SUPFAM" id="SSF47781">
    <property type="entry name" value="RuvA domain 2-like"/>
    <property type="match status" value="1"/>
</dbReference>
<dbReference type="InterPro" id="IPR051675">
    <property type="entry name" value="Endo/Exo/Phosphatase_dom_1"/>
</dbReference>
<dbReference type="InterPro" id="IPR007197">
    <property type="entry name" value="rSAM"/>
</dbReference>
<gene>
    <name evidence="7" type="ORF">GGR47_001394</name>
</gene>
<sequence>MLPPPLAGGDGGTYIERMAQLDTRQKLEILADAAKYDASCASSGTAKRNSRDGKGLGSTEGMGICHAYAPDGRCISLLKILLTNSCIFDCHYCINRKSSNVRRARFTAKEVVDLTIAFYKRNYIEGLFLSSGIIKSSNYTMEQMVEVARSLREDHHFRGYIHLKTIPDADPELVHQAGLYADRVSINVELPTVSGLKRLAPEKDGTRIEGAMRDVKGAIADNGDARKKYKSAPRFAPAGQSTQMIVGADAATDGEIVARASTLYDRFGLRRVYYSAFSPIPDASTVLPLQRPPLMREHRLYQSDWLMRFYDYSPAEVVAAADDATGMLPLDIDPKLAWALKFRDRFPIDVNRAPREMLLRVPGLGVKAVDRIVATRRWRRLRLDDVARLTVSVAKVRPFIVTDDWRPVLLSDRADLTPLVAPKKQQLELFAA</sequence>
<dbReference type="Pfam" id="PF13353">
    <property type="entry name" value="Fer4_12"/>
    <property type="match status" value="1"/>
</dbReference>
<dbReference type="PANTHER" id="PTHR21180">
    <property type="entry name" value="ENDONUCLEASE/EXONUCLEASE/PHOSPHATASE FAMILY DOMAIN-CONTAINING PROTEIN 1"/>
    <property type="match status" value="1"/>
</dbReference>
<feature type="domain" description="Elp3/MiaA/NifB-like radical SAM core" evidence="6">
    <location>
        <begin position="76"/>
        <end position="303"/>
    </location>
</feature>
<dbReference type="Gene3D" id="3.20.20.70">
    <property type="entry name" value="Aldolase class I"/>
    <property type="match status" value="1"/>
</dbReference>
<dbReference type="SUPFAM" id="SSF102114">
    <property type="entry name" value="Radical SAM enzymes"/>
    <property type="match status" value="1"/>
</dbReference>
<dbReference type="Proteomes" id="UP000528945">
    <property type="component" value="Unassembled WGS sequence"/>
</dbReference>
<dbReference type="GO" id="GO:0046872">
    <property type="term" value="F:metal ion binding"/>
    <property type="evidence" value="ECO:0007669"/>
    <property type="project" value="UniProtKB-KW"/>
</dbReference>
<dbReference type="InterPro" id="IPR006638">
    <property type="entry name" value="Elp3/MiaA/NifB-like_rSAM"/>
</dbReference>
<evidence type="ECO:0000259" key="6">
    <source>
        <dbReference type="SMART" id="SM00729"/>
    </source>
</evidence>
<evidence type="ECO:0000256" key="4">
    <source>
        <dbReference type="ARBA" id="ARBA00023004"/>
    </source>
</evidence>
<dbReference type="PANTHER" id="PTHR21180:SF9">
    <property type="entry name" value="TYPE II SECRETION SYSTEM PROTEIN K"/>
    <property type="match status" value="1"/>
</dbReference>
<keyword evidence="3" id="KW-0479">Metal-binding</keyword>
<dbReference type="GO" id="GO:0003824">
    <property type="term" value="F:catalytic activity"/>
    <property type="evidence" value="ECO:0007669"/>
    <property type="project" value="InterPro"/>
</dbReference>
<dbReference type="InterPro" id="IPR023874">
    <property type="entry name" value="DNA_rSAM_put"/>
</dbReference>
<evidence type="ECO:0000313" key="8">
    <source>
        <dbReference type="Proteomes" id="UP000528945"/>
    </source>
</evidence>
<protein>
    <submittedName>
        <fullName evidence="7">DNA modification/repair radical SAM protein</fullName>
    </submittedName>
</protein>
<evidence type="ECO:0000256" key="2">
    <source>
        <dbReference type="ARBA" id="ARBA00022691"/>
    </source>
</evidence>
<proteinExistence type="predicted"/>
<dbReference type="AlphaFoldDB" id="A0AAW3TUL3"/>
<evidence type="ECO:0000313" key="7">
    <source>
        <dbReference type="EMBL" id="MBB3875159.1"/>
    </source>
</evidence>
<keyword evidence="8" id="KW-1185">Reference proteome</keyword>
<keyword evidence="4" id="KW-0408">Iron</keyword>
<dbReference type="EMBL" id="JACIDB010000002">
    <property type="protein sequence ID" value="MBB3875159.1"/>
    <property type="molecule type" value="Genomic_DNA"/>
</dbReference>
<comment type="cofactor">
    <cofactor evidence="1">
        <name>[4Fe-4S] cluster</name>
        <dbReference type="ChEBI" id="CHEBI:49883"/>
    </cofactor>
</comment>
<dbReference type="InterPro" id="IPR058240">
    <property type="entry name" value="rSAM_sf"/>
</dbReference>
<reference evidence="7 8" key="1">
    <citation type="submission" date="2020-08" db="EMBL/GenBank/DDBJ databases">
        <title>Genomic Encyclopedia of Type Strains, Phase IV (KMG-IV): sequencing the most valuable type-strain genomes for metagenomic binning, comparative biology and taxonomic classification.</title>
        <authorList>
            <person name="Goeker M."/>
        </authorList>
    </citation>
    <scope>NUCLEOTIDE SEQUENCE [LARGE SCALE GENOMIC DNA]</scope>
    <source>
        <strain evidence="7 8">DSM 15581</strain>
    </source>
</reference>
<evidence type="ECO:0000256" key="5">
    <source>
        <dbReference type="ARBA" id="ARBA00023014"/>
    </source>
</evidence>
<accession>A0AAW3TUL3</accession>
<keyword evidence="2" id="KW-0949">S-adenosyl-L-methionine</keyword>
<dbReference type="NCBIfam" id="TIGR03916">
    <property type="entry name" value="rSAM_link_UDG"/>
    <property type="match status" value="1"/>
</dbReference>
<name>A0AAW3TUL3_9SPHN</name>
<organism evidence="7 8">
    <name type="scientific">Sphingomonas aquatilis</name>
    <dbReference type="NCBI Taxonomy" id="93063"/>
    <lineage>
        <taxon>Bacteria</taxon>
        <taxon>Pseudomonadati</taxon>
        <taxon>Pseudomonadota</taxon>
        <taxon>Alphaproteobacteria</taxon>
        <taxon>Sphingomonadales</taxon>
        <taxon>Sphingomonadaceae</taxon>
        <taxon>Sphingomonas</taxon>
    </lineage>
</organism>
<evidence type="ECO:0000256" key="1">
    <source>
        <dbReference type="ARBA" id="ARBA00001966"/>
    </source>
</evidence>
<dbReference type="SMART" id="SM00729">
    <property type="entry name" value="Elp3"/>
    <property type="match status" value="1"/>
</dbReference>
<evidence type="ECO:0000256" key="3">
    <source>
        <dbReference type="ARBA" id="ARBA00022723"/>
    </source>
</evidence>
<comment type="caution">
    <text evidence="7">The sequence shown here is derived from an EMBL/GenBank/DDBJ whole genome shotgun (WGS) entry which is preliminary data.</text>
</comment>
<dbReference type="CDD" id="cd01335">
    <property type="entry name" value="Radical_SAM"/>
    <property type="match status" value="1"/>
</dbReference>
<dbReference type="InterPro" id="IPR013785">
    <property type="entry name" value="Aldolase_TIM"/>
</dbReference>
<dbReference type="GO" id="GO:0051536">
    <property type="term" value="F:iron-sulfur cluster binding"/>
    <property type="evidence" value="ECO:0007669"/>
    <property type="project" value="UniProtKB-KW"/>
</dbReference>
<keyword evidence="5" id="KW-0411">Iron-sulfur</keyword>
<dbReference type="InterPro" id="IPR010994">
    <property type="entry name" value="RuvA_2-like"/>
</dbReference>